<dbReference type="RefSeq" id="WP_379270104.1">
    <property type="nucleotide sequence ID" value="NZ_JBHUGT010000040.1"/>
</dbReference>
<evidence type="ECO:0000259" key="1">
    <source>
        <dbReference type="Pfam" id="PF00884"/>
    </source>
</evidence>
<dbReference type="CDD" id="cd16148">
    <property type="entry name" value="sulfatase_like"/>
    <property type="match status" value="1"/>
</dbReference>
<dbReference type="PANTHER" id="PTHR43751">
    <property type="entry name" value="SULFATASE"/>
    <property type="match status" value="1"/>
</dbReference>
<dbReference type="Proteomes" id="UP001597493">
    <property type="component" value="Unassembled WGS sequence"/>
</dbReference>
<comment type="caution">
    <text evidence="2">The sequence shown here is derived from an EMBL/GenBank/DDBJ whole genome shotgun (WGS) entry which is preliminary data.</text>
</comment>
<proteinExistence type="predicted"/>
<gene>
    <name evidence="2" type="ORF">ACFSW5_03950</name>
</gene>
<keyword evidence="3" id="KW-1185">Reference proteome</keyword>
<protein>
    <submittedName>
        <fullName evidence="2">Sulfatase</fullName>
    </submittedName>
</protein>
<name>A0ABW5QTB7_9BACL</name>
<evidence type="ECO:0000313" key="3">
    <source>
        <dbReference type="Proteomes" id="UP001597493"/>
    </source>
</evidence>
<reference evidence="3" key="1">
    <citation type="journal article" date="2019" name="Int. J. Syst. Evol. Microbiol.">
        <title>The Global Catalogue of Microorganisms (GCM) 10K type strain sequencing project: providing services to taxonomists for standard genome sequencing and annotation.</title>
        <authorList>
            <consortium name="The Broad Institute Genomics Platform"/>
            <consortium name="The Broad Institute Genome Sequencing Center for Infectious Disease"/>
            <person name="Wu L."/>
            <person name="Ma J."/>
        </authorList>
    </citation>
    <scope>NUCLEOTIDE SEQUENCE [LARGE SCALE GENOMIC DNA]</scope>
    <source>
        <strain evidence="3">TISTR 1827</strain>
    </source>
</reference>
<feature type="domain" description="Sulfatase N-terminal" evidence="1">
    <location>
        <begin position="9"/>
        <end position="317"/>
    </location>
</feature>
<dbReference type="InterPro" id="IPR000917">
    <property type="entry name" value="Sulfatase_N"/>
</dbReference>
<organism evidence="2 3">
    <name type="scientific">Paenibacillus thailandensis</name>
    <dbReference type="NCBI Taxonomy" id="393250"/>
    <lineage>
        <taxon>Bacteria</taxon>
        <taxon>Bacillati</taxon>
        <taxon>Bacillota</taxon>
        <taxon>Bacilli</taxon>
        <taxon>Bacillales</taxon>
        <taxon>Paenibacillaceae</taxon>
        <taxon>Paenibacillus</taxon>
    </lineage>
</organism>
<dbReference type="EMBL" id="JBHUMY010000003">
    <property type="protein sequence ID" value="MFD2659415.1"/>
    <property type="molecule type" value="Genomic_DNA"/>
</dbReference>
<dbReference type="Gene3D" id="3.40.720.10">
    <property type="entry name" value="Alkaline Phosphatase, subunit A"/>
    <property type="match status" value="1"/>
</dbReference>
<sequence length="465" mass="52498">MNEQKRKRPNLLLLGIDSLRRDHMSCYGYSRLTTPHLDRFSREGVLFERHYSPSIPTTPGYASMLTGMDCFGTDVVALRHGGPLGNHVKTLAELLGEQGYNTTCVGFSGNPSARGFGTYLDYEAWLPDETGRCPKAENLNAVTLPELRRLAADEKPFFLFLRHMDPHSPYLPPKPFERIFYGGNEKDPDNRSLEPVLAFKPFAEYFASWFPEGVTDSEYIDAQYDGAVAYMDASIQALFALLEELGIVEETLVVVTSDHGETLNEHDCYYDHHGLYESNLQVPLLIRYPGKLPAGRKVSSPTQIKDIMPTILELLGIETGLSFDGRSLLPLVRGEAYVPESEMYITECTWMRKHGWRTPEWKLIVALEPDLHFKPAVELYNIVRDPLERHNLAEREPDVVKLLTARMEAHIASREKATGRINPMYTNLNWHGLGAGPFASSQQAYDSMQIRSASSARKLQAKEAK</sequence>
<evidence type="ECO:0000313" key="2">
    <source>
        <dbReference type="EMBL" id="MFD2659415.1"/>
    </source>
</evidence>
<dbReference type="InterPro" id="IPR017850">
    <property type="entry name" value="Alkaline_phosphatase_core_sf"/>
</dbReference>
<dbReference type="PANTHER" id="PTHR43751:SF3">
    <property type="entry name" value="SULFATASE N-TERMINAL DOMAIN-CONTAINING PROTEIN"/>
    <property type="match status" value="1"/>
</dbReference>
<dbReference type="SUPFAM" id="SSF53649">
    <property type="entry name" value="Alkaline phosphatase-like"/>
    <property type="match status" value="1"/>
</dbReference>
<accession>A0ABW5QTB7</accession>
<dbReference type="InterPro" id="IPR052701">
    <property type="entry name" value="GAG_Ulvan_Degrading_Sulfatases"/>
</dbReference>
<dbReference type="Pfam" id="PF00884">
    <property type="entry name" value="Sulfatase"/>
    <property type="match status" value="1"/>
</dbReference>